<evidence type="ECO:0000313" key="2">
    <source>
        <dbReference type="Proteomes" id="UP000546642"/>
    </source>
</evidence>
<sequence>MGTLSWINGSSPASPSEAIARLRGHLAADGTERLYAGDRGTVASLSIRTGLTVWCMGGLFRWRDDLGIQQTHPAADPEGAAQRIAALAGLRRAAHAAA</sequence>
<gene>
    <name evidence="1" type="ORF">HNR23_003410</name>
</gene>
<dbReference type="EMBL" id="JACHDS010000001">
    <property type="protein sequence ID" value="MBB6173350.1"/>
    <property type="molecule type" value="Genomic_DNA"/>
</dbReference>
<accession>A0A7W9YJL5</accession>
<name>A0A7W9YJL5_9ACTN</name>
<dbReference type="RefSeq" id="WP_184076674.1">
    <property type="nucleotide sequence ID" value="NZ_JACHDS010000001.1"/>
</dbReference>
<dbReference type="Proteomes" id="UP000546642">
    <property type="component" value="Unassembled WGS sequence"/>
</dbReference>
<protein>
    <submittedName>
        <fullName evidence="1">Uncharacterized protein</fullName>
    </submittedName>
</protein>
<keyword evidence="2" id="KW-1185">Reference proteome</keyword>
<comment type="caution">
    <text evidence="1">The sequence shown here is derived from an EMBL/GenBank/DDBJ whole genome shotgun (WGS) entry which is preliminary data.</text>
</comment>
<dbReference type="AlphaFoldDB" id="A0A7W9YJL5"/>
<organism evidence="1 2">
    <name type="scientific">Nocardiopsis mwathae</name>
    <dbReference type="NCBI Taxonomy" id="1472723"/>
    <lineage>
        <taxon>Bacteria</taxon>
        <taxon>Bacillati</taxon>
        <taxon>Actinomycetota</taxon>
        <taxon>Actinomycetes</taxon>
        <taxon>Streptosporangiales</taxon>
        <taxon>Nocardiopsidaceae</taxon>
        <taxon>Nocardiopsis</taxon>
    </lineage>
</organism>
<reference evidence="1 2" key="1">
    <citation type="submission" date="2020-08" db="EMBL/GenBank/DDBJ databases">
        <title>Sequencing the genomes of 1000 actinobacteria strains.</title>
        <authorList>
            <person name="Klenk H.-P."/>
        </authorList>
    </citation>
    <scope>NUCLEOTIDE SEQUENCE [LARGE SCALE GENOMIC DNA]</scope>
    <source>
        <strain evidence="1 2">DSM 46659</strain>
    </source>
</reference>
<proteinExistence type="predicted"/>
<evidence type="ECO:0000313" key="1">
    <source>
        <dbReference type="EMBL" id="MBB6173350.1"/>
    </source>
</evidence>